<dbReference type="AlphaFoldDB" id="A0A2P2BQY3"/>
<proteinExistence type="predicted"/>
<keyword evidence="1" id="KW-0812">Transmembrane</keyword>
<dbReference type="Proteomes" id="UP000245695">
    <property type="component" value="Chromosome 1"/>
</dbReference>
<gene>
    <name evidence="2" type="ORF">FRIFI_1221</name>
</gene>
<keyword evidence="1" id="KW-1133">Transmembrane helix</keyword>
<keyword evidence="1" id="KW-0472">Membrane</keyword>
<evidence type="ECO:0000313" key="3">
    <source>
        <dbReference type="Proteomes" id="UP000245695"/>
    </source>
</evidence>
<feature type="transmembrane region" description="Helical" evidence="1">
    <location>
        <begin position="64"/>
        <end position="83"/>
    </location>
</feature>
<evidence type="ECO:0000313" key="2">
    <source>
        <dbReference type="EMBL" id="CEI72757.1"/>
    </source>
</evidence>
<reference evidence="2 3" key="1">
    <citation type="submission" date="2014-09" db="EMBL/GenBank/DDBJ databases">
        <authorList>
            <person name="Hornung B.V."/>
        </authorList>
    </citation>
    <scope>NUCLEOTIDE SEQUENCE [LARGE SCALE GENOMIC DNA]</scope>
    <source>
        <strain evidence="2 3">FRIFI</strain>
    </source>
</reference>
<name>A0A2P2BQY3_9FIRM</name>
<protein>
    <recommendedName>
        <fullName evidence="4">DUF4179 domain-containing protein</fullName>
    </recommendedName>
</protein>
<sequence>MKDKYTQKLIEGIDNIDKLDFKFDDFNEDIKLDEKDIENIKNKAYEKIDKSNLKKYKNKKIRTLVASISLILIIGTPTIRALVDHLYKYDISSGKIIKSEEAVYILREPITKKVGDGSITIDSFYIDTKDENIIINETAKNIKGFEYIKSELIVNNKDIMKDTYTKLDENTWTKHTGTYLNNKYNKNDKVKYIIKLRDKNDNITKVEFDIDLIEAKSVEEYNKNVPKDTKNDITLSALTTQENNNLYVDFMAIPKNENMNFEVDNYGNDINKNIGSGIYLIDSNGKKIEGEYVLEGISNNRFKFNTKELEKPYKIEVSSIDIGINREGQKLKSTKVKLPKLKVNEKLEIYKTIDIKDKNNELTFKNSKVIIESVERKILNKEDVYNIKIAYPDNKDNNVKLNYISIDPIPSILGGFKSNFVSSSQDAIKDGMYGNIDIYMSNKGINKPRGTEFNMSPSDYTVNGPWVIKLID</sequence>
<evidence type="ECO:0000256" key="1">
    <source>
        <dbReference type="SAM" id="Phobius"/>
    </source>
</evidence>
<dbReference type="KEGG" id="rhom:FRIFI_1221"/>
<evidence type="ECO:0008006" key="4">
    <source>
        <dbReference type="Google" id="ProtNLM"/>
    </source>
</evidence>
<dbReference type="EMBL" id="LN650648">
    <property type="protein sequence ID" value="CEI72757.1"/>
    <property type="molecule type" value="Genomic_DNA"/>
</dbReference>
<dbReference type="RefSeq" id="WP_166505335.1">
    <property type="nucleotide sequence ID" value="NZ_LN650648.1"/>
</dbReference>
<keyword evidence="3" id="KW-1185">Reference proteome</keyword>
<accession>A0A2P2BQY3</accession>
<organism evidence="2 3">
    <name type="scientific">Romboutsia hominis</name>
    <dbReference type="NCBI Taxonomy" id="1507512"/>
    <lineage>
        <taxon>Bacteria</taxon>
        <taxon>Bacillati</taxon>
        <taxon>Bacillota</taxon>
        <taxon>Clostridia</taxon>
        <taxon>Peptostreptococcales</taxon>
        <taxon>Peptostreptococcaceae</taxon>
        <taxon>Romboutsia</taxon>
    </lineage>
</organism>